<comment type="caution">
    <text evidence="2">The sequence shown here is derived from an EMBL/GenBank/DDBJ whole genome shotgun (WGS) entry which is preliminary data.</text>
</comment>
<dbReference type="EMBL" id="JAFHKK010000050">
    <property type="protein sequence ID" value="MBN2965591.1"/>
    <property type="molecule type" value="Genomic_DNA"/>
</dbReference>
<organism evidence="2 3">
    <name type="scientific">Sulfurospirillum tamanense</name>
    <dbReference type="NCBI Taxonomy" id="2813362"/>
    <lineage>
        <taxon>Bacteria</taxon>
        <taxon>Pseudomonadati</taxon>
        <taxon>Campylobacterota</taxon>
        <taxon>Epsilonproteobacteria</taxon>
        <taxon>Campylobacterales</taxon>
        <taxon>Sulfurospirillaceae</taxon>
        <taxon>Sulfurospirillum</taxon>
    </lineage>
</organism>
<dbReference type="InterPro" id="IPR023614">
    <property type="entry name" value="Porin_dom_sf"/>
</dbReference>
<protein>
    <submittedName>
        <fullName evidence="2">Major outer membrane protein</fullName>
    </submittedName>
</protein>
<evidence type="ECO:0000256" key="1">
    <source>
        <dbReference type="SAM" id="SignalP"/>
    </source>
</evidence>
<feature type="signal peptide" evidence="1">
    <location>
        <begin position="1"/>
        <end position="23"/>
    </location>
</feature>
<reference evidence="2" key="2">
    <citation type="submission" date="2021-02" db="EMBL/GenBank/DDBJ databases">
        <authorList>
            <person name="Merkel A.Y."/>
        </authorList>
    </citation>
    <scope>NUCLEOTIDE SEQUENCE</scope>
    <source>
        <strain evidence="2">T05b</strain>
    </source>
</reference>
<dbReference type="RefSeq" id="WP_205460187.1">
    <property type="nucleotide sequence ID" value="NZ_JAFHKK010000050.1"/>
</dbReference>
<evidence type="ECO:0000313" key="3">
    <source>
        <dbReference type="Proteomes" id="UP000703590"/>
    </source>
</evidence>
<keyword evidence="1" id="KW-0732">Signal</keyword>
<name>A0ABS2WVA3_9BACT</name>
<dbReference type="Gene3D" id="2.40.160.10">
    <property type="entry name" value="Porin"/>
    <property type="match status" value="1"/>
</dbReference>
<feature type="chain" id="PRO_5046150127" evidence="1">
    <location>
        <begin position="24"/>
        <end position="375"/>
    </location>
</feature>
<dbReference type="SUPFAM" id="SSF56935">
    <property type="entry name" value="Porins"/>
    <property type="match status" value="1"/>
</dbReference>
<proteinExistence type="predicted"/>
<sequence length="375" mass="40799">MKLAKLSLAAIVAAGAMTTFASAAPLEETIKGVDLTGLVRYRVDLHDNKQNPNTAKGGDTERHRFSGVFTFTAPVAESVKSVVTLKYDNSDYANNSAASDKNLAVSQAYFQYAVADYSLKVGKMQLATPWTEDAWDGNFGNGVIGFYNGVEGWTFAGAAYFNTNATNFPAVTSQKQNIYAAAAIGSVGPVNMQFWASKMTHVFDSSFFAELSTGYAGFSLKGQVNHMKLADELKGGFVDDKGTFWAVEGGYEYEGANVKAGYVRTDKEMGVYTLSADGQFIMSGQQLYSETANANNMKTYFVSAGYALGDFSFGAGYSKAKQASQTYGDEVYVEAGYAYSKNFSLYTYYSDMDIKDNAANGDDNKQIRFQATYRF</sequence>
<reference evidence="2" key="1">
    <citation type="submission" date="2021-02" db="EMBL/GenBank/DDBJ databases">
        <title>Sulfurospirillum tamanensis sp. nov.</title>
        <authorList>
            <person name="Frolova A."/>
            <person name="Merkel A."/>
            <person name="Slobodkin A."/>
        </authorList>
    </citation>
    <scope>NUCLEOTIDE SEQUENCE</scope>
    <source>
        <strain evidence="2">T05b</strain>
    </source>
</reference>
<accession>A0ABS2WVA3</accession>
<gene>
    <name evidence="2" type="ORF">JWV37_12435</name>
</gene>
<dbReference type="InterPro" id="IPR008439">
    <property type="entry name" value="Campylo_MOMP"/>
</dbReference>
<keyword evidence="3" id="KW-1185">Reference proteome</keyword>
<dbReference type="Pfam" id="PF05538">
    <property type="entry name" value="Campylo_MOMP"/>
    <property type="match status" value="1"/>
</dbReference>
<evidence type="ECO:0000313" key="2">
    <source>
        <dbReference type="EMBL" id="MBN2965591.1"/>
    </source>
</evidence>
<dbReference type="Proteomes" id="UP000703590">
    <property type="component" value="Unassembled WGS sequence"/>
</dbReference>